<proteinExistence type="inferred from homology"/>
<evidence type="ECO:0000256" key="7">
    <source>
        <dbReference type="ARBA" id="ARBA00022679"/>
    </source>
</evidence>
<dbReference type="EC" id="2.5.1.72" evidence="3 13"/>
<dbReference type="GO" id="GO:0034628">
    <property type="term" value="P:'de novo' NAD+ biosynthetic process from L-aspartate"/>
    <property type="evidence" value="ECO:0007669"/>
    <property type="project" value="TreeGrafter"/>
</dbReference>
<evidence type="ECO:0000256" key="11">
    <source>
        <dbReference type="ARBA" id="ARBA00050125"/>
    </source>
</evidence>
<dbReference type="InterPro" id="IPR036094">
    <property type="entry name" value="NadA_sf"/>
</dbReference>
<dbReference type="InterPro" id="IPR003473">
    <property type="entry name" value="NadA"/>
</dbReference>
<dbReference type="Pfam" id="PF02445">
    <property type="entry name" value="NadA"/>
    <property type="match status" value="1"/>
</dbReference>
<feature type="binding site" evidence="13">
    <location>
        <position position="183"/>
    </location>
    <ligand>
        <name>iminosuccinate</name>
        <dbReference type="ChEBI" id="CHEBI:77875"/>
    </ligand>
</feature>
<protein>
    <recommendedName>
        <fullName evidence="12 13">Quinolinate synthase</fullName>
        <ecNumber evidence="3 13">2.5.1.72</ecNumber>
    </recommendedName>
</protein>
<dbReference type="KEGG" id="npy:NPRO_05000"/>
<evidence type="ECO:0000256" key="8">
    <source>
        <dbReference type="ARBA" id="ARBA00022723"/>
    </source>
</evidence>
<name>A0A809RER8_9BACT</name>
<comment type="subcellular location">
    <subcellularLocation>
        <location evidence="13">Cytoplasm</location>
    </subcellularLocation>
</comment>
<feature type="binding site" evidence="13">
    <location>
        <position position="100"/>
    </location>
    <ligand>
        <name>[4Fe-4S] cluster</name>
        <dbReference type="ChEBI" id="CHEBI:49883"/>
    </ligand>
</feature>
<gene>
    <name evidence="13" type="primary">nadA</name>
    <name evidence="14" type="ORF">NPRO_05000</name>
</gene>
<evidence type="ECO:0000313" key="15">
    <source>
        <dbReference type="Proteomes" id="UP000662873"/>
    </source>
</evidence>
<feature type="binding site" evidence="13">
    <location>
        <begin position="162"/>
        <end position="164"/>
    </location>
    <ligand>
        <name>iminosuccinate</name>
        <dbReference type="ChEBI" id="CHEBI:77875"/>
    </ligand>
</feature>
<comment type="similarity">
    <text evidence="13">Belongs to the quinolinate synthase family. Type 3 subfamily.</text>
</comment>
<keyword evidence="5 13" id="KW-0963">Cytoplasm</keyword>
<dbReference type="GO" id="GO:0046872">
    <property type="term" value="F:metal ion binding"/>
    <property type="evidence" value="ECO:0007669"/>
    <property type="project" value="UniProtKB-KW"/>
</dbReference>
<dbReference type="EMBL" id="AP021858">
    <property type="protein sequence ID" value="BBO22905.1"/>
    <property type="molecule type" value="Genomic_DNA"/>
</dbReference>
<reference evidence="14" key="1">
    <citation type="journal article" name="DNA Res.">
        <title>The physiological potential of anammox bacteria as revealed by their core genome structure.</title>
        <authorList>
            <person name="Okubo T."/>
            <person name="Toyoda A."/>
            <person name="Fukuhara K."/>
            <person name="Uchiyama I."/>
            <person name="Harigaya Y."/>
            <person name="Kuroiwa M."/>
            <person name="Suzuki T."/>
            <person name="Murakami Y."/>
            <person name="Suwa Y."/>
            <person name="Takami H."/>
        </authorList>
    </citation>
    <scope>NUCLEOTIDE SEQUENCE</scope>
    <source>
        <strain evidence="14">317325-2</strain>
    </source>
</reference>
<keyword evidence="8 13" id="KW-0479">Metal-binding</keyword>
<dbReference type="UniPathway" id="UPA00253">
    <property type="reaction ID" value="UER00327"/>
</dbReference>
<keyword evidence="10 13" id="KW-0411">Iron-sulfur</keyword>
<keyword evidence="9 13" id="KW-0408">Iron</keyword>
<comment type="cofactor">
    <cofactor evidence="13">
        <name>[4Fe-4S] cluster</name>
        <dbReference type="ChEBI" id="CHEBI:49883"/>
    </cofactor>
    <text evidence="13">Binds 1 [4Fe-4S] cluster per subunit.</text>
</comment>
<keyword evidence="7 13" id="KW-0808">Transferase</keyword>
<dbReference type="FunFam" id="3.40.50.10800:FF:000001">
    <property type="entry name" value="Quinolinate synthase A"/>
    <property type="match status" value="1"/>
</dbReference>
<organism evidence="14 15">
    <name type="scientific">Candidatus Nitrosymbiomonas proteolyticus</name>
    <dbReference type="NCBI Taxonomy" id="2608984"/>
    <lineage>
        <taxon>Bacteria</taxon>
        <taxon>Bacillati</taxon>
        <taxon>Armatimonadota</taxon>
        <taxon>Armatimonadota incertae sedis</taxon>
        <taxon>Candidatus Nitrosymbiomonas</taxon>
    </lineage>
</organism>
<evidence type="ECO:0000256" key="13">
    <source>
        <dbReference type="HAMAP-Rule" id="MF_00569"/>
    </source>
</evidence>
<dbReference type="GO" id="GO:0008987">
    <property type="term" value="F:quinolinate synthetase A activity"/>
    <property type="evidence" value="ECO:0007669"/>
    <property type="project" value="UniProtKB-UniRule"/>
</dbReference>
<feature type="binding site" evidence="13">
    <location>
        <position position="38"/>
    </location>
    <ligand>
        <name>iminosuccinate</name>
        <dbReference type="ChEBI" id="CHEBI:77875"/>
    </ligand>
</feature>
<evidence type="ECO:0000313" key="14">
    <source>
        <dbReference type="EMBL" id="BBO22905.1"/>
    </source>
</evidence>
<comment type="function">
    <text evidence="1 13">Catalyzes the condensation of iminoaspartate with dihydroxyacetone phosphate to form quinolinate.</text>
</comment>
<dbReference type="PANTHER" id="PTHR30573:SF0">
    <property type="entry name" value="QUINOLINATE SYNTHASE, CHLOROPLASTIC"/>
    <property type="match status" value="1"/>
</dbReference>
<comment type="pathway">
    <text evidence="2 13">Cofactor biosynthesis; NAD(+) biosynthesis; quinolinate from iminoaspartate: step 1/1.</text>
</comment>
<feature type="binding site" evidence="13">
    <location>
        <position position="296"/>
    </location>
    <ligand>
        <name>iminosuccinate</name>
        <dbReference type="ChEBI" id="CHEBI:77875"/>
    </ligand>
</feature>
<sequence>MYQAPLPSEYQALSRDEIAARIRAAKAKLGDRVVILGHHYQRDEIVEHADSMGDSYKLCKDAQLRPEAEYIVFCGVHFMAESADILTDKVVILPNLAAGCSMADMANIMQVKSAWRQIQEVLGEPEFSDSREFAVAASERQPSNPAAPSAAPPKSAVLPVTYINSAANLKAFVGERGGTVCTSTNAPGAVKWALAQSERVLFFPDQHLGRNTGVKLGFDPERDMCVWDPFKPLGGNTPEKIRSSKFLLWKGHCSVHMRFTVEQVAQAREQHPEIQVIVHPECTLDVVRQADFVGSTQYIIETILQSETGSTWAVGTEINLVSRLAKAMPDRTIFCLDPQVCPCSTMYRIHPSFLLWALENLAEGRVVNEVAVPSEVRANARLALDRMLDVSAQPVAD</sequence>
<feature type="binding site" evidence="13">
    <location>
        <position position="253"/>
    </location>
    <ligand>
        <name>[4Fe-4S] cluster</name>
        <dbReference type="ChEBI" id="CHEBI:49883"/>
    </ligand>
</feature>
<dbReference type="Gene3D" id="3.40.50.10800">
    <property type="entry name" value="NadA-like"/>
    <property type="match status" value="3"/>
</dbReference>
<dbReference type="SUPFAM" id="SSF142754">
    <property type="entry name" value="NadA-like"/>
    <property type="match status" value="1"/>
</dbReference>
<dbReference type="Proteomes" id="UP000662873">
    <property type="component" value="Chromosome"/>
</dbReference>
<evidence type="ECO:0000256" key="3">
    <source>
        <dbReference type="ARBA" id="ARBA00012669"/>
    </source>
</evidence>
<feature type="binding site" evidence="13">
    <location>
        <begin position="279"/>
        <end position="281"/>
    </location>
    <ligand>
        <name>iminosuccinate</name>
        <dbReference type="ChEBI" id="CHEBI:77875"/>
    </ligand>
</feature>
<evidence type="ECO:0000256" key="6">
    <source>
        <dbReference type="ARBA" id="ARBA00022642"/>
    </source>
</evidence>
<evidence type="ECO:0000256" key="1">
    <source>
        <dbReference type="ARBA" id="ARBA00003791"/>
    </source>
</evidence>
<dbReference type="PANTHER" id="PTHR30573">
    <property type="entry name" value="QUINOLINATE SYNTHETASE A"/>
    <property type="match status" value="1"/>
</dbReference>
<evidence type="ECO:0000256" key="9">
    <source>
        <dbReference type="ARBA" id="ARBA00023004"/>
    </source>
</evidence>
<dbReference type="GO" id="GO:0005829">
    <property type="term" value="C:cytosol"/>
    <property type="evidence" value="ECO:0007669"/>
    <property type="project" value="TreeGrafter"/>
</dbReference>
<dbReference type="InterPro" id="IPR023515">
    <property type="entry name" value="Quinolinate_synth_A_type3"/>
</dbReference>
<accession>A0A809RER8</accession>
<comment type="catalytic activity">
    <reaction evidence="11">
        <text>iminosuccinate + dihydroxyacetone phosphate = quinolinate + phosphate + 2 H2O + H(+)</text>
        <dbReference type="Rhea" id="RHEA:25888"/>
        <dbReference type="ChEBI" id="CHEBI:15377"/>
        <dbReference type="ChEBI" id="CHEBI:15378"/>
        <dbReference type="ChEBI" id="CHEBI:29959"/>
        <dbReference type="ChEBI" id="CHEBI:43474"/>
        <dbReference type="ChEBI" id="CHEBI:57642"/>
        <dbReference type="ChEBI" id="CHEBI:77875"/>
        <dbReference type="EC" id="2.5.1.72"/>
    </reaction>
    <physiologicalReaction direction="left-to-right" evidence="11">
        <dbReference type="Rhea" id="RHEA:25889"/>
    </physiologicalReaction>
</comment>
<keyword evidence="6 13" id="KW-0662">Pyridine nucleotide biosynthesis</keyword>
<feature type="binding site" evidence="13">
    <location>
        <position position="343"/>
    </location>
    <ligand>
        <name>[4Fe-4S] cluster</name>
        <dbReference type="ChEBI" id="CHEBI:49883"/>
    </ligand>
</feature>
<dbReference type="AlphaFoldDB" id="A0A809RER8"/>
<keyword evidence="4 13" id="KW-0004">4Fe-4S</keyword>
<dbReference type="HAMAP" id="MF_00569">
    <property type="entry name" value="NadA_type3"/>
    <property type="match status" value="1"/>
</dbReference>
<evidence type="ECO:0000256" key="4">
    <source>
        <dbReference type="ARBA" id="ARBA00022485"/>
    </source>
</evidence>
<evidence type="ECO:0000256" key="10">
    <source>
        <dbReference type="ARBA" id="ARBA00023014"/>
    </source>
</evidence>
<dbReference type="GO" id="GO:0051539">
    <property type="term" value="F:4 iron, 4 sulfur cluster binding"/>
    <property type="evidence" value="ECO:0007669"/>
    <property type="project" value="UniProtKB-KW"/>
</dbReference>
<evidence type="ECO:0000256" key="2">
    <source>
        <dbReference type="ARBA" id="ARBA00005065"/>
    </source>
</evidence>
<evidence type="ECO:0000256" key="12">
    <source>
        <dbReference type="ARBA" id="ARBA00073059"/>
    </source>
</evidence>
<evidence type="ECO:0000256" key="5">
    <source>
        <dbReference type="ARBA" id="ARBA00022490"/>
    </source>
</evidence>
<feature type="binding site" evidence="13">
    <location>
        <position position="55"/>
    </location>
    <ligand>
        <name>iminosuccinate</name>
        <dbReference type="ChEBI" id="CHEBI:77875"/>
    </ligand>
</feature>